<reference evidence="1" key="1">
    <citation type="submission" date="2018-06" db="EMBL/GenBank/DDBJ databases">
        <authorList>
            <person name="Zhirakovskaya E."/>
        </authorList>
    </citation>
    <scope>NUCLEOTIDE SEQUENCE</scope>
</reference>
<sequence>MTQKPRIVATIEARMTSSRLPGKMMLTCLGKTMLEHMVARVKRATCLDDIIIATTLNDTDDVITREAERLNVKYFRGSEDNVMSRVLGAAQAFKADIIVELTGDCPLMDPALIDHALAQYSTSGVDYLSNLEIAEFKAGASHPLGYAVQVFSTAILADAYARTENPLDYEHVSRYLYQTPERYSVKYLPVPILQRGPQMSVTLDTQQDFQVICHILKALTPENPDFTIEDVVRFLTQNPEIRLINQDFCQIKV</sequence>
<dbReference type="PANTHER" id="PTHR42866:SF1">
    <property type="entry name" value="SPORE COAT POLYSACCHARIDE BIOSYNTHESIS PROTEIN SPSF"/>
    <property type="match status" value="1"/>
</dbReference>
<dbReference type="InterPro" id="IPR003329">
    <property type="entry name" value="Cytidylyl_trans"/>
</dbReference>
<dbReference type="InterPro" id="IPR029044">
    <property type="entry name" value="Nucleotide-diphossugar_trans"/>
</dbReference>
<dbReference type="AlphaFoldDB" id="A0A3B1AHG6"/>
<name>A0A3B1AHG6_9ZZZZ</name>
<dbReference type="PANTHER" id="PTHR42866">
    <property type="entry name" value="3-DEOXY-MANNO-OCTULOSONATE CYTIDYLYLTRANSFERASE"/>
    <property type="match status" value="1"/>
</dbReference>
<evidence type="ECO:0008006" key="2">
    <source>
        <dbReference type="Google" id="ProtNLM"/>
    </source>
</evidence>
<dbReference type="EMBL" id="UOFW01000133">
    <property type="protein sequence ID" value="VAX05326.1"/>
    <property type="molecule type" value="Genomic_DNA"/>
</dbReference>
<organism evidence="1">
    <name type="scientific">hydrothermal vent metagenome</name>
    <dbReference type="NCBI Taxonomy" id="652676"/>
    <lineage>
        <taxon>unclassified sequences</taxon>
        <taxon>metagenomes</taxon>
        <taxon>ecological metagenomes</taxon>
    </lineage>
</organism>
<accession>A0A3B1AHG6</accession>
<gene>
    <name evidence="1" type="ORF">MNBD_ALPHA03-110</name>
</gene>
<dbReference type="SUPFAM" id="SSF53448">
    <property type="entry name" value="Nucleotide-diphospho-sugar transferases"/>
    <property type="match status" value="1"/>
</dbReference>
<dbReference type="Gene3D" id="3.90.550.10">
    <property type="entry name" value="Spore Coat Polysaccharide Biosynthesis Protein SpsA, Chain A"/>
    <property type="match status" value="1"/>
</dbReference>
<protein>
    <recommendedName>
        <fullName evidence="2">3-deoxy-manno-octulosonate cytidylyltransferase</fullName>
    </recommendedName>
</protein>
<dbReference type="Pfam" id="PF02348">
    <property type="entry name" value="CTP_transf_3"/>
    <property type="match status" value="1"/>
</dbReference>
<dbReference type="CDD" id="cd02518">
    <property type="entry name" value="GT2_SpsF"/>
    <property type="match status" value="1"/>
</dbReference>
<dbReference type="GO" id="GO:0005829">
    <property type="term" value="C:cytosol"/>
    <property type="evidence" value="ECO:0007669"/>
    <property type="project" value="TreeGrafter"/>
</dbReference>
<evidence type="ECO:0000313" key="1">
    <source>
        <dbReference type="EMBL" id="VAX05326.1"/>
    </source>
</evidence>
<proteinExistence type="predicted"/>